<accession>A0A318Y6U4</accession>
<dbReference type="GO" id="GO:0042162">
    <property type="term" value="F:telomeric DNA binding"/>
    <property type="evidence" value="ECO:0007669"/>
    <property type="project" value="TreeGrafter"/>
</dbReference>
<keyword evidence="7" id="KW-0779">Telomere</keyword>
<feature type="domain" description="Telomerase ribonucleoprotein complex - RNA-binding" evidence="9">
    <location>
        <begin position="286"/>
        <end position="344"/>
    </location>
</feature>
<dbReference type="OrthoDB" id="289721at2759"/>
<dbReference type="GO" id="GO:0000333">
    <property type="term" value="C:telomerase catalytic core complex"/>
    <property type="evidence" value="ECO:0007669"/>
    <property type="project" value="TreeGrafter"/>
</dbReference>
<dbReference type="RefSeq" id="XP_025475484.1">
    <property type="nucleotide sequence ID" value="XM_025618337.1"/>
</dbReference>
<evidence type="ECO:0000256" key="7">
    <source>
        <dbReference type="RuleBase" id="RU365061"/>
    </source>
</evidence>
<keyword evidence="2 7" id="KW-0548">Nucleotidyltransferase</keyword>
<proteinExistence type="inferred from homology"/>
<evidence type="ECO:0000313" key="10">
    <source>
        <dbReference type="EMBL" id="PYH30006.1"/>
    </source>
</evidence>
<evidence type="ECO:0000256" key="1">
    <source>
        <dbReference type="ARBA" id="ARBA00022679"/>
    </source>
</evidence>
<dbReference type="GO" id="GO:0070034">
    <property type="term" value="F:telomerase RNA binding"/>
    <property type="evidence" value="ECO:0007669"/>
    <property type="project" value="TreeGrafter"/>
</dbReference>
<evidence type="ECO:0000313" key="11">
    <source>
        <dbReference type="Proteomes" id="UP000247647"/>
    </source>
</evidence>
<protein>
    <recommendedName>
        <fullName evidence="7">Telomerase reverse transcriptase</fullName>
        <ecNumber evidence="7">2.7.7.49</ecNumber>
    </recommendedName>
    <alternativeName>
        <fullName evidence="7">Telomerase catalytic subunit</fullName>
    </alternativeName>
</protein>
<dbReference type="PANTHER" id="PTHR12066:SF0">
    <property type="entry name" value="TELOMERASE REVERSE TRANSCRIPTASE"/>
    <property type="match status" value="1"/>
</dbReference>
<dbReference type="GeneID" id="37120793"/>
<feature type="region of interest" description="Disordered" evidence="8">
    <location>
        <begin position="43"/>
        <end position="80"/>
    </location>
</feature>
<comment type="catalytic activity">
    <reaction evidence="6 7">
        <text>DNA(n) + a 2'-deoxyribonucleoside 5'-triphosphate = DNA(n+1) + diphosphate</text>
        <dbReference type="Rhea" id="RHEA:22508"/>
        <dbReference type="Rhea" id="RHEA-COMP:17339"/>
        <dbReference type="Rhea" id="RHEA-COMP:17340"/>
        <dbReference type="ChEBI" id="CHEBI:33019"/>
        <dbReference type="ChEBI" id="CHEBI:61560"/>
        <dbReference type="ChEBI" id="CHEBI:173112"/>
        <dbReference type="EC" id="2.7.7.49"/>
    </reaction>
</comment>
<dbReference type="Proteomes" id="UP000247647">
    <property type="component" value="Unassembled WGS sequence"/>
</dbReference>
<dbReference type="InterPro" id="IPR003545">
    <property type="entry name" value="Telomerase_RT"/>
</dbReference>
<evidence type="ECO:0000256" key="6">
    <source>
        <dbReference type="ARBA" id="ARBA00048173"/>
    </source>
</evidence>
<organism evidence="10 11">
    <name type="scientific">Aspergillus neoniger (strain CBS 115656)</name>
    <dbReference type="NCBI Taxonomy" id="1448310"/>
    <lineage>
        <taxon>Eukaryota</taxon>
        <taxon>Fungi</taxon>
        <taxon>Dikarya</taxon>
        <taxon>Ascomycota</taxon>
        <taxon>Pezizomycotina</taxon>
        <taxon>Eurotiomycetes</taxon>
        <taxon>Eurotiomycetidae</taxon>
        <taxon>Eurotiales</taxon>
        <taxon>Aspergillaceae</taxon>
        <taxon>Aspergillus</taxon>
        <taxon>Aspergillus subgen. Circumdati</taxon>
    </lineage>
</organism>
<dbReference type="GO" id="GO:0046872">
    <property type="term" value="F:metal ion binding"/>
    <property type="evidence" value="ECO:0007669"/>
    <property type="project" value="UniProtKB-KW"/>
</dbReference>
<name>A0A318Y6U4_ASPNB</name>
<dbReference type="Pfam" id="PF12009">
    <property type="entry name" value="Telomerase_RBD"/>
    <property type="match status" value="1"/>
</dbReference>
<dbReference type="GO" id="GO:0003720">
    <property type="term" value="F:telomerase activity"/>
    <property type="evidence" value="ECO:0007669"/>
    <property type="project" value="InterPro"/>
</dbReference>
<dbReference type="AlphaFoldDB" id="A0A318Y6U4"/>
<comment type="function">
    <text evidence="7">Telomerase is a ribonucleoprotein enzyme essential for the replication of chromosome termini in most eukaryotes. It elongates telomeres. It is a reverse transcriptase that adds simple sequence repeats to chromosome ends by copying a template sequence within the RNA component of the enzyme.</text>
</comment>
<keyword evidence="5 7" id="KW-0695">RNA-directed DNA polymerase</keyword>
<dbReference type="GO" id="GO:0007004">
    <property type="term" value="P:telomere maintenance via telomerase"/>
    <property type="evidence" value="ECO:0007669"/>
    <property type="project" value="TreeGrafter"/>
</dbReference>
<evidence type="ECO:0000256" key="3">
    <source>
        <dbReference type="ARBA" id="ARBA00022723"/>
    </source>
</evidence>
<comment type="similarity">
    <text evidence="7">Belongs to the reverse transcriptase family. Telomerase subfamily.</text>
</comment>
<evidence type="ECO:0000259" key="9">
    <source>
        <dbReference type="Pfam" id="PF12009"/>
    </source>
</evidence>
<evidence type="ECO:0000256" key="2">
    <source>
        <dbReference type="ARBA" id="ARBA00022695"/>
    </source>
</evidence>
<keyword evidence="4 7" id="KW-0460">Magnesium</keyword>
<sequence length="345" mass="38704">MLKLLLDCGIFVAVDQQRGIYFQLSGLPLSTLEPVNKVPQSHLAPKNALSSVTSNPVPASDRKETKMNTSTSDCKPTTQKPAPVVFHRRRILYASPVLDSKGKIQFGMKSHVLKRFPSSTSLAHTTHVLKYIFPKQFGLHNVFSSVSNGQDIFKDYAYREDEIAKLEKVKRAHSHPESVIPRRLQGKAVELVQQLQNRNKHCSYVHLLNYYCPSERIGPWKLGPEPFDDHKLSASESLITQPRLSCQQASSSIPDGSPSVDPNISDMPKIQAPKISLTDYATPASSVSAFCRAVLKNLIPPQFYGTGQNRILHQDKILKHVDQFVQMRRFENLSLQDVCQGIKVH</sequence>
<gene>
    <name evidence="10" type="ORF">BO87DRAFT_170389</name>
</gene>
<evidence type="ECO:0000256" key="5">
    <source>
        <dbReference type="ARBA" id="ARBA00022918"/>
    </source>
</evidence>
<feature type="compositionally biased region" description="Polar residues" evidence="8">
    <location>
        <begin position="67"/>
        <end position="80"/>
    </location>
</feature>
<evidence type="ECO:0000256" key="4">
    <source>
        <dbReference type="ARBA" id="ARBA00022842"/>
    </source>
</evidence>
<dbReference type="GO" id="GO:0000781">
    <property type="term" value="C:chromosome, telomeric region"/>
    <property type="evidence" value="ECO:0007669"/>
    <property type="project" value="UniProtKB-SubCell"/>
</dbReference>
<dbReference type="EMBL" id="KZ821485">
    <property type="protein sequence ID" value="PYH30006.1"/>
    <property type="molecule type" value="Genomic_DNA"/>
</dbReference>
<dbReference type="PANTHER" id="PTHR12066">
    <property type="entry name" value="TELOMERASE REVERSE TRANSCRIPTASE"/>
    <property type="match status" value="1"/>
</dbReference>
<comment type="subcellular location">
    <subcellularLocation>
        <location evidence="7">Nucleus</location>
    </subcellularLocation>
    <subcellularLocation>
        <location evidence="7">Chromosome</location>
        <location evidence="7">Telomere</location>
    </subcellularLocation>
</comment>
<keyword evidence="7" id="KW-0158">Chromosome</keyword>
<dbReference type="EC" id="2.7.7.49" evidence="7"/>
<keyword evidence="3 7" id="KW-0479">Metal-binding</keyword>
<dbReference type="Gene3D" id="1.10.132.70">
    <property type="match status" value="1"/>
</dbReference>
<keyword evidence="7" id="KW-0539">Nucleus</keyword>
<reference evidence="10" key="1">
    <citation type="submission" date="2016-12" db="EMBL/GenBank/DDBJ databases">
        <title>The genomes of Aspergillus section Nigri reveals drivers in fungal speciation.</title>
        <authorList>
            <consortium name="DOE Joint Genome Institute"/>
            <person name="Vesth T.C."/>
            <person name="Nybo J."/>
            <person name="Theobald S."/>
            <person name="Brandl J."/>
            <person name="Frisvad J.C."/>
            <person name="Nielsen K.F."/>
            <person name="Lyhne E.K."/>
            <person name="Kogle M.E."/>
            <person name="Kuo A."/>
            <person name="Riley R."/>
            <person name="Clum A."/>
            <person name="Nolan M."/>
            <person name="Lipzen A."/>
            <person name="Salamov A."/>
            <person name="Henrissat B."/>
            <person name="Wiebenga A."/>
            <person name="De Vries R.P."/>
            <person name="Grigoriev I.V."/>
            <person name="Mortensen U.H."/>
            <person name="Andersen M.R."/>
            <person name="Baker S.E."/>
        </authorList>
    </citation>
    <scope>NUCLEOTIDE SEQUENCE [LARGE SCALE GENOMIC DNA]</scope>
    <source>
        <strain evidence="10">CBS 115656</strain>
    </source>
</reference>
<keyword evidence="1 7" id="KW-0808">Transferase</keyword>
<dbReference type="InterPro" id="IPR021891">
    <property type="entry name" value="Telomerase_RBD"/>
</dbReference>
<feature type="compositionally biased region" description="Polar residues" evidence="8">
    <location>
        <begin position="48"/>
        <end position="57"/>
    </location>
</feature>
<keyword evidence="11" id="KW-1185">Reference proteome</keyword>
<evidence type="ECO:0000256" key="8">
    <source>
        <dbReference type="SAM" id="MobiDB-lite"/>
    </source>
</evidence>